<dbReference type="InterPro" id="IPR006969">
    <property type="entry name" value="Stig-like"/>
</dbReference>
<reference evidence="5" key="2">
    <citation type="submission" date="2020-09" db="EMBL/GenBank/DDBJ databases">
        <title>Reference genome assembly for Australian Ascochyta lentis isolate Al4.</title>
        <authorList>
            <person name="Lee R.C."/>
            <person name="Farfan-Caceres L.M."/>
            <person name="Debler J.W."/>
            <person name="Williams A.H."/>
            <person name="Henares B.M."/>
        </authorList>
    </citation>
    <scope>NUCLEOTIDE SEQUENCE</scope>
    <source>
        <strain evidence="5">Al4</strain>
    </source>
</reference>
<evidence type="ECO:0008006" key="7">
    <source>
        <dbReference type="Google" id="ProtNLM"/>
    </source>
</evidence>
<evidence type="ECO:0000256" key="3">
    <source>
        <dbReference type="SAM" id="MobiDB-lite"/>
    </source>
</evidence>
<feature type="chain" id="PRO_5034897970" description="Antifreeze protein" evidence="4">
    <location>
        <begin position="16"/>
        <end position="443"/>
    </location>
</feature>
<reference evidence="5" key="1">
    <citation type="submission" date="2018-12" db="EMBL/GenBank/DDBJ databases">
        <authorList>
            <person name="Syme R.A."/>
            <person name="Farfan-Caceres L."/>
            <person name="Lichtenzveig J."/>
        </authorList>
    </citation>
    <scope>NUCLEOTIDE SEQUENCE</scope>
    <source>
        <strain evidence="5">Al4</strain>
    </source>
</reference>
<dbReference type="Pfam" id="PF04885">
    <property type="entry name" value="Stig1"/>
    <property type="match status" value="1"/>
</dbReference>
<keyword evidence="6" id="KW-1185">Reference proteome</keyword>
<gene>
    <name evidence="5" type="ORF">EKO04_001393</name>
</gene>
<dbReference type="EMBL" id="RZGK01000003">
    <property type="protein sequence ID" value="KAF9700196.1"/>
    <property type="molecule type" value="Genomic_DNA"/>
</dbReference>
<evidence type="ECO:0000256" key="4">
    <source>
        <dbReference type="SAM" id="SignalP"/>
    </source>
</evidence>
<dbReference type="OrthoDB" id="5596743at2759"/>
<evidence type="ECO:0000256" key="1">
    <source>
        <dbReference type="ARBA" id="ARBA00006010"/>
    </source>
</evidence>
<dbReference type="Proteomes" id="UP000651452">
    <property type="component" value="Unassembled WGS sequence"/>
</dbReference>
<comment type="similarity">
    <text evidence="1">Belongs to the STIG1 family.</text>
</comment>
<evidence type="ECO:0000313" key="5">
    <source>
        <dbReference type="EMBL" id="KAF9700196.1"/>
    </source>
</evidence>
<proteinExistence type="inferred from homology"/>
<keyword evidence="2 4" id="KW-0732">Signal</keyword>
<evidence type="ECO:0000256" key="2">
    <source>
        <dbReference type="ARBA" id="ARBA00022729"/>
    </source>
</evidence>
<feature type="region of interest" description="Disordered" evidence="3">
    <location>
        <begin position="217"/>
        <end position="252"/>
    </location>
</feature>
<protein>
    <recommendedName>
        <fullName evidence="7">Antifreeze protein</fullName>
    </recommendedName>
</protein>
<evidence type="ECO:0000313" key="6">
    <source>
        <dbReference type="Proteomes" id="UP000651452"/>
    </source>
</evidence>
<name>A0A8H7JD34_9PLEO</name>
<accession>A0A8H7JD34</accession>
<feature type="signal peptide" evidence="4">
    <location>
        <begin position="1"/>
        <end position="15"/>
    </location>
</feature>
<comment type="caution">
    <text evidence="5">The sequence shown here is derived from an EMBL/GenBank/DDBJ whole genome shotgun (WGS) entry which is preliminary data.</text>
</comment>
<organism evidence="5 6">
    <name type="scientific">Ascochyta lentis</name>
    <dbReference type="NCBI Taxonomy" id="205686"/>
    <lineage>
        <taxon>Eukaryota</taxon>
        <taxon>Fungi</taxon>
        <taxon>Dikarya</taxon>
        <taxon>Ascomycota</taxon>
        <taxon>Pezizomycotina</taxon>
        <taxon>Dothideomycetes</taxon>
        <taxon>Pleosporomycetidae</taxon>
        <taxon>Pleosporales</taxon>
        <taxon>Pleosporineae</taxon>
        <taxon>Didymellaceae</taxon>
        <taxon>Ascochyta</taxon>
    </lineage>
</organism>
<dbReference type="AlphaFoldDB" id="A0A8H7JD34"/>
<sequence length="443" mass="45574">MKLSTLIVLLNPVLAISANLIARQGLCPEDNCFRAVWGTNRGADHPLTALRDCMNRLTTTVAIFPITTITVVARRTTTAVVACSTTPASSTTSSLTSSASSLPGFTFPSPTARSTSTNNAAVRFKPRQNEASSSSTTTIVGPIPTYAGDNCPSSALVYASICSCKGVTQNTLSKLSTTLTRTDTLTLTSTTTSTAYCSTSFTVTLSHSSSTVITTVTMTSNPDDTSTGTGTVSVSSTSSSSSSSITDTTTTPSTTLITTSSSLNSTSTASASPTPICSGLGTITCNGTCHDAKTDRLHCGSCGNSCAPGLDCVNGVCARQPCDSSCSFDRFCNPGNGTSSGCICATDASQHGICFDKNRYQCSNGNLTRCLQTEASQDPSDLGCPVGQVCIKDICTCDNTGIPDAAKLGICVSTAGCGDSGTTRLGPLVKISEQEKRRRLIGE</sequence>